<name>A0A6M3MEU3_9ZZZZ</name>
<sequence length="65" mass="7313">MSPYRDPVKQREAVKRAVRKHRVLHKGITELKAKVLHPPVTPIVTIAGQSVVDLDADGQPCPDYW</sequence>
<dbReference type="EMBL" id="MT143867">
    <property type="protein sequence ID" value="QJB03975.1"/>
    <property type="molecule type" value="Genomic_DNA"/>
</dbReference>
<protein>
    <submittedName>
        <fullName evidence="2">Uncharacterized protein</fullName>
    </submittedName>
</protein>
<evidence type="ECO:0000313" key="2">
    <source>
        <dbReference type="EMBL" id="QJB03975.1"/>
    </source>
</evidence>
<organism evidence="2">
    <name type="scientific">viral metagenome</name>
    <dbReference type="NCBI Taxonomy" id="1070528"/>
    <lineage>
        <taxon>unclassified sequences</taxon>
        <taxon>metagenomes</taxon>
        <taxon>organismal metagenomes</taxon>
    </lineage>
</organism>
<gene>
    <name evidence="1" type="ORF">MM171A00712_0022</name>
    <name evidence="2" type="ORF">MM171B00512_0018</name>
</gene>
<evidence type="ECO:0000313" key="1">
    <source>
        <dbReference type="EMBL" id="QJB00027.1"/>
    </source>
</evidence>
<reference evidence="2" key="1">
    <citation type="submission" date="2020-03" db="EMBL/GenBank/DDBJ databases">
        <title>The deep terrestrial virosphere.</title>
        <authorList>
            <person name="Holmfeldt K."/>
            <person name="Nilsson E."/>
            <person name="Simone D."/>
            <person name="Lopez-Fernandez M."/>
            <person name="Wu X."/>
            <person name="de Brujin I."/>
            <person name="Lundin D."/>
            <person name="Andersson A."/>
            <person name="Bertilsson S."/>
            <person name="Dopson M."/>
        </authorList>
    </citation>
    <scope>NUCLEOTIDE SEQUENCE</scope>
    <source>
        <strain evidence="1">MM171A00712</strain>
        <strain evidence="2">MM171B00512</strain>
    </source>
</reference>
<dbReference type="EMBL" id="MT143678">
    <property type="protein sequence ID" value="QJB00027.1"/>
    <property type="molecule type" value="Genomic_DNA"/>
</dbReference>
<accession>A0A6M3MEU3</accession>
<proteinExistence type="predicted"/>
<dbReference type="AlphaFoldDB" id="A0A6M3MEU3"/>